<gene>
    <name evidence="1" type="ORF">PFLCHA0_c61020</name>
</gene>
<name>A0A2C9EVY7_PSEPH</name>
<proteinExistence type="predicted"/>
<evidence type="ECO:0000313" key="1">
    <source>
        <dbReference type="EMBL" id="AGL87830.1"/>
    </source>
</evidence>
<organism evidence="1 2">
    <name type="scientific">Pseudomonas protegens (strain DSM 19095 / LMG 27888 / CFBP 6595 / CHA0)</name>
    <dbReference type="NCBI Taxonomy" id="1124983"/>
    <lineage>
        <taxon>Bacteria</taxon>
        <taxon>Pseudomonadati</taxon>
        <taxon>Pseudomonadota</taxon>
        <taxon>Gammaproteobacteria</taxon>
        <taxon>Pseudomonadales</taxon>
        <taxon>Pseudomonadaceae</taxon>
        <taxon>Pseudomonas</taxon>
    </lineage>
</organism>
<accession>A0A2C9EVY7</accession>
<dbReference type="Proteomes" id="UP000013940">
    <property type="component" value="Chromosome"/>
</dbReference>
<dbReference type="HOGENOM" id="CLU_104182_0_0_6"/>
<dbReference type="AlphaFoldDB" id="A0A2C9EVY7"/>
<protein>
    <submittedName>
        <fullName evidence="1">Uncharacterized protein</fullName>
    </submittedName>
</protein>
<dbReference type="eggNOG" id="ENOG502ZCBK">
    <property type="taxonomic scope" value="Bacteria"/>
</dbReference>
<reference evidence="2" key="1">
    <citation type="journal article" date="2014" name="Genome Announc.">
        <title>Full-genome sequence of the plant growth-promoting bacterium Pseudomonas protegens CHA0.</title>
        <authorList>
            <person name="Jousset A."/>
            <person name="Schuldes J."/>
            <person name="Keel C."/>
            <person name="Maurhofer M."/>
            <person name="Daniel R."/>
            <person name="Scheu S."/>
            <person name="Thuermer A."/>
        </authorList>
    </citation>
    <scope>NUCLEOTIDE SEQUENCE [LARGE SCALE GENOMIC DNA]</scope>
    <source>
        <strain evidence="2">DSM 19095 / LMG 27888 / CFBP 6595 / CHA0</strain>
    </source>
</reference>
<dbReference type="EMBL" id="CP003190">
    <property type="protein sequence ID" value="AGL87830.1"/>
    <property type="molecule type" value="Genomic_DNA"/>
</dbReference>
<dbReference type="KEGG" id="pprc:PFLCHA0_c61020"/>
<evidence type="ECO:0000313" key="2">
    <source>
        <dbReference type="Proteomes" id="UP000013940"/>
    </source>
</evidence>
<sequence>MPPAIRPAVCRPATCGIPGVVWLVTWRIDWCNLPAIHRLRWRCSNPDKGLCMTLIPARSLLLVSGLLLSSLCLAEAEPGSESTIKDSAKSAVSSAISAGKNLLGGVSEGVLDGRQSAQGVDGASIISSREQMKGRVDVQVLKTEAVGDSFNVTLGFKNSSDSQLRLINLKQTGALLAIDQDGYANNLTVSLDNPDEVTIPAKAAVRQKFVFEGPIESSSSVRVWGQDYSVKK</sequence>